<accession>A0A816WQK3</accession>
<dbReference type="AlphaFoldDB" id="A0A816WQK3"/>
<name>A0A816WQK3_BRANA</name>
<dbReference type="EMBL" id="HG994356">
    <property type="protein sequence ID" value="CAF2137249.1"/>
    <property type="molecule type" value="Genomic_DNA"/>
</dbReference>
<reference evidence="1" key="1">
    <citation type="submission" date="2021-01" db="EMBL/GenBank/DDBJ databases">
        <authorList>
            <consortium name="Genoscope - CEA"/>
            <person name="William W."/>
        </authorList>
    </citation>
    <scope>NUCLEOTIDE SEQUENCE</scope>
</reference>
<dbReference type="Proteomes" id="UP001295469">
    <property type="component" value="Chromosome A02"/>
</dbReference>
<organism evidence="1">
    <name type="scientific">Brassica napus</name>
    <name type="common">Rape</name>
    <dbReference type="NCBI Taxonomy" id="3708"/>
    <lineage>
        <taxon>Eukaryota</taxon>
        <taxon>Viridiplantae</taxon>
        <taxon>Streptophyta</taxon>
        <taxon>Embryophyta</taxon>
        <taxon>Tracheophyta</taxon>
        <taxon>Spermatophyta</taxon>
        <taxon>Magnoliopsida</taxon>
        <taxon>eudicotyledons</taxon>
        <taxon>Gunneridae</taxon>
        <taxon>Pentapetalae</taxon>
        <taxon>rosids</taxon>
        <taxon>malvids</taxon>
        <taxon>Brassicales</taxon>
        <taxon>Brassicaceae</taxon>
        <taxon>Brassiceae</taxon>
        <taxon>Brassica</taxon>
    </lineage>
</organism>
<protein>
    <submittedName>
        <fullName evidence="1">(rape) hypothetical protein</fullName>
    </submittedName>
</protein>
<gene>
    <name evidence="1" type="ORF">DARMORV10_A02P08120.1</name>
</gene>
<evidence type="ECO:0000313" key="1">
    <source>
        <dbReference type="EMBL" id="CAF2137249.1"/>
    </source>
</evidence>
<sequence>MDEDVLAPEILTSIISRLYDSTTMDGPMFVPRSGEEA</sequence>
<proteinExistence type="predicted"/>